<comment type="caution">
    <text evidence="2">The sequence shown here is derived from an EMBL/GenBank/DDBJ whole genome shotgun (WGS) entry which is preliminary data.</text>
</comment>
<dbReference type="InterPro" id="IPR049311">
    <property type="entry name" value="GIY_YIG_cat"/>
</dbReference>
<evidence type="ECO:0000313" key="2">
    <source>
        <dbReference type="EMBL" id="MFC3673120.1"/>
    </source>
</evidence>
<sequence length="223" mass="23766">MTGSANWPAMFEDDATIAKLLAPTQLATGEMAAGRTDGAPRSPGIYAWYFDAIPAGIDAADCHRAGDWTLLYCGISPKKPPLNGRPPSRSHVHQRLRTHFGGNAAGSTLRLTLGCLLEAEIGTILRRVGTTGRLTFTNPGEQLLDAWLHMHARVAWATHPAPWEPEKKLLASGLPLPLNINGNPCAAFTGQLSALRSAAKRRAEALPLIGDSGGPRRAVGGRR</sequence>
<protein>
    <submittedName>
        <fullName evidence="2">GIY-YIG nuclease family protein</fullName>
    </submittedName>
</protein>
<organism evidence="2 3">
    <name type="scientific">Novosphingobium pokkalii</name>
    <dbReference type="NCBI Taxonomy" id="1770194"/>
    <lineage>
        <taxon>Bacteria</taxon>
        <taxon>Pseudomonadati</taxon>
        <taxon>Pseudomonadota</taxon>
        <taxon>Alphaproteobacteria</taxon>
        <taxon>Sphingomonadales</taxon>
        <taxon>Sphingomonadaceae</taxon>
        <taxon>Novosphingobium</taxon>
    </lineage>
</organism>
<reference evidence="3" key="1">
    <citation type="journal article" date="2019" name="Int. J. Syst. Evol. Microbiol.">
        <title>The Global Catalogue of Microorganisms (GCM) 10K type strain sequencing project: providing services to taxonomists for standard genome sequencing and annotation.</title>
        <authorList>
            <consortium name="The Broad Institute Genomics Platform"/>
            <consortium name="The Broad Institute Genome Sequencing Center for Infectious Disease"/>
            <person name="Wu L."/>
            <person name="Ma J."/>
        </authorList>
    </citation>
    <scope>NUCLEOTIDE SEQUENCE [LARGE SCALE GENOMIC DNA]</scope>
    <source>
        <strain evidence="3">KCTC 42224</strain>
    </source>
</reference>
<dbReference type="EMBL" id="JBHRYE010000036">
    <property type="protein sequence ID" value="MFC3673120.1"/>
    <property type="molecule type" value="Genomic_DNA"/>
</dbReference>
<gene>
    <name evidence="2" type="ORF">ACFOOT_17000</name>
</gene>
<dbReference type="Pfam" id="PF20815">
    <property type="entry name" value="GIY_YIG_2"/>
    <property type="match status" value="1"/>
</dbReference>
<name>A0ABV7V7L3_9SPHN</name>
<dbReference type="RefSeq" id="WP_229815731.1">
    <property type="nucleotide sequence ID" value="NZ_BMZP01000039.1"/>
</dbReference>
<evidence type="ECO:0000259" key="1">
    <source>
        <dbReference type="Pfam" id="PF20815"/>
    </source>
</evidence>
<feature type="domain" description="GIY-YIG catalytic" evidence="1">
    <location>
        <begin position="44"/>
        <end position="197"/>
    </location>
</feature>
<dbReference type="Proteomes" id="UP001595683">
    <property type="component" value="Unassembled WGS sequence"/>
</dbReference>
<keyword evidence="3" id="KW-1185">Reference proteome</keyword>
<accession>A0ABV7V7L3</accession>
<proteinExistence type="predicted"/>
<evidence type="ECO:0000313" key="3">
    <source>
        <dbReference type="Proteomes" id="UP001595683"/>
    </source>
</evidence>